<evidence type="ECO:0000256" key="7">
    <source>
        <dbReference type="ARBA" id="ARBA00022729"/>
    </source>
</evidence>
<evidence type="ECO:0000256" key="1">
    <source>
        <dbReference type="ARBA" id="ARBA00001966"/>
    </source>
</evidence>
<evidence type="ECO:0000256" key="4">
    <source>
        <dbReference type="ARBA" id="ARBA00011771"/>
    </source>
</evidence>
<feature type="binding site" evidence="11">
    <location>
        <position position="206"/>
    </location>
    <ligand>
        <name>[4Fe-4S] cluster</name>
        <dbReference type="ChEBI" id="CHEBI:49883"/>
        <label>1</label>
    </ligand>
</feature>
<feature type="binding site" evidence="11">
    <location>
        <position position="247"/>
    </location>
    <ligand>
        <name>[4Fe-4S] cluster</name>
        <dbReference type="ChEBI" id="CHEBI:49883"/>
        <label>2</label>
    </ligand>
</feature>
<dbReference type="NCBIfam" id="TIGR01409">
    <property type="entry name" value="TAT_signal_seq"/>
    <property type="match status" value="1"/>
</dbReference>
<dbReference type="GO" id="GO:0046872">
    <property type="term" value="F:metal ion binding"/>
    <property type="evidence" value="ECO:0007669"/>
    <property type="project" value="UniProtKB-KW"/>
</dbReference>
<feature type="binding site" evidence="11">
    <location>
        <position position="75"/>
    </location>
    <ligand>
        <name>[4Fe-4S] cluster</name>
        <dbReference type="ChEBI" id="CHEBI:49883"/>
        <label>1</label>
    </ligand>
</feature>
<dbReference type="GO" id="GO:0009061">
    <property type="term" value="P:anaerobic respiration"/>
    <property type="evidence" value="ECO:0007669"/>
    <property type="project" value="TreeGrafter"/>
</dbReference>
<feature type="domain" description="Cytochrome-c3 hydrogenase C-terminal" evidence="13">
    <location>
        <begin position="239"/>
        <end position="315"/>
    </location>
</feature>
<dbReference type="Pfam" id="PF01058">
    <property type="entry name" value="Oxidored_q6"/>
    <property type="match status" value="1"/>
</dbReference>
<feature type="binding site" evidence="11">
    <location>
        <position position="287"/>
    </location>
    <ligand>
        <name>[3Fe-4S] cluster</name>
        <dbReference type="ChEBI" id="CHEBI:21137"/>
    </ligand>
</feature>
<feature type="binding site" evidence="11">
    <location>
        <position position="272"/>
    </location>
    <ligand>
        <name>[4Fe-4S] cluster</name>
        <dbReference type="ChEBI" id="CHEBI:49883"/>
        <label>2</label>
    </ligand>
</feature>
<dbReference type="AlphaFoldDB" id="C7MNR7"/>
<dbReference type="PANTHER" id="PTHR30013">
    <property type="entry name" value="NIFE / NIFESE HYDROGENASE SMALL SUBUNIT FAMILY MEMBER"/>
    <property type="match status" value="1"/>
</dbReference>
<evidence type="ECO:0000313" key="14">
    <source>
        <dbReference type="EMBL" id="ACU94557.1"/>
    </source>
</evidence>
<comment type="subcellular location">
    <subcellularLocation>
        <location evidence="2">Cell envelope</location>
    </subcellularLocation>
</comment>
<dbReference type="Proteomes" id="UP000000954">
    <property type="component" value="Chromosome"/>
</dbReference>
<dbReference type="PIRSF" id="PIRSF000310">
    <property type="entry name" value="NiFe_hyd_ssu"/>
    <property type="match status" value="1"/>
</dbReference>
<dbReference type="GO" id="GO:0051538">
    <property type="term" value="F:3 iron, 4 sulfur cluster binding"/>
    <property type="evidence" value="ECO:0007669"/>
    <property type="project" value="UniProtKB-KW"/>
</dbReference>
<name>C7MNR7_CRYCD</name>
<evidence type="ECO:0000259" key="12">
    <source>
        <dbReference type="Pfam" id="PF01058"/>
    </source>
</evidence>
<feature type="binding site" evidence="11">
    <location>
        <position position="244"/>
    </location>
    <ligand>
        <name>[4Fe-4S] cluster</name>
        <dbReference type="ChEBI" id="CHEBI:49883"/>
        <label>2</label>
    </ligand>
</feature>
<dbReference type="GO" id="GO:0009055">
    <property type="term" value="F:electron transfer activity"/>
    <property type="evidence" value="ECO:0007669"/>
    <property type="project" value="TreeGrafter"/>
</dbReference>
<dbReference type="PANTHER" id="PTHR30013:SF5">
    <property type="entry name" value="HYDROGENASE SMALL SUBUNIT"/>
    <property type="match status" value="1"/>
</dbReference>
<accession>C7MNR7</accession>
<proteinExistence type="inferred from homology"/>
<dbReference type="GO" id="GO:0051539">
    <property type="term" value="F:4 iron, 4 sulfur cluster binding"/>
    <property type="evidence" value="ECO:0007669"/>
    <property type="project" value="UniProtKB-KW"/>
</dbReference>
<feature type="binding site" evidence="11">
    <location>
        <position position="306"/>
    </location>
    <ligand>
        <name>[3Fe-4S] cluster</name>
        <dbReference type="ChEBI" id="CHEBI:21137"/>
    </ligand>
</feature>
<sequence>MEREATQTGFEALLEARGVSRRSFLKLCGAVVAAAGASQLTIPQVADALEKSVIGAKEGKLYPVIWIEGASCTGCTEAFAQVETPDPATIVLEMISLNYSETLSAAAGYSMEEAKEQTIEAGNYILIYEGAVLEKWGGEALRVAGKPGTEHLLEAAPSANAVVALGSCAVNGGWMGANPNSAGAVGVEKFLKESGINVPVVNIPGCPANPEWLVAVLVDVVMMNKLPALDYENKPALIFDETIHDNCERRGHFENGEFVYQFGSEEEAKNYCLYAMGCRGPQTKANCGIVRYNNRRSWCVEAGAPCIGCCEAAPMDPGHNWVEVNTPFMKRHRDLRIGDWTFQTEAVCLGLTAIVAAGIAVHGFGIKASGRMKGKFRFEEKRAWDAKHPDRSVGDYVEDKVIIKSDGTTETVSAADFEKKQADDLQVIKEKLSKKGGSE</sequence>
<comment type="subunit">
    <text evidence="4">Heterodimer of a large and a small subunit.</text>
</comment>
<dbReference type="STRING" id="469378.Ccur_08550"/>
<dbReference type="RefSeq" id="WP_012803244.1">
    <property type="nucleotide sequence ID" value="NC_013170.1"/>
</dbReference>
<dbReference type="Gene3D" id="3.40.50.700">
    <property type="entry name" value="NADH:ubiquinone oxidoreductase-like, 20kDa subunit"/>
    <property type="match status" value="1"/>
</dbReference>
<evidence type="ECO:0000313" key="15">
    <source>
        <dbReference type="Proteomes" id="UP000000954"/>
    </source>
</evidence>
<evidence type="ECO:0000259" key="13">
    <source>
        <dbReference type="Pfam" id="PF14720"/>
    </source>
</evidence>
<evidence type="ECO:0000256" key="11">
    <source>
        <dbReference type="PIRSR" id="PIRSR000310-1"/>
    </source>
</evidence>
<organism evidence="14 15">
    <name type="scientific">Cryptobacterium curtum (strain ATCC 700683 / DSM 15641 / CCUG 43107 / 12-3)</name>
    <dbReference type="NCBI Taxonomy" id="469378"/>
    <lineage>
        <taxon>Bacteria</taxon>
        <taxon>Bacillati</taxon>
        <taxon>Actinomycetota</taxon>
        <taxon>Coriobacteriia</taxon>
        <taxon>Eggerthellales</taxon>
        <taxon>Eggerthellaceae</taxon>
        <taxon>Cryptobacterium</taxon>
    </lineage>
</organism>
<dbReference type="InterPro" id="IPR037024">
    <property type="entry name" value="NiFe_Hase_small_N_sf"/>
</dbReference>
<dbReference type="Pfam" id="PF14720">
    <property type="entry name" value="NiFe_hyd_SSU_C"/>
    <property type="match status" value="1"/>
</dbReference>
<feature type="binding site" evidence="11">
    <location>
        <position position="72"/>
    </location>
    <ligand>
        <name>[4Fe-4S] cluster</name>
        <dbReference type="ChEBI" id="CHEBI:49883"/>
        <label>1</label>
    </ligand>
</feature>
<dbReference type="InterPro" id="IPR027394">
    <property type="entry name" value="Cytochrome-c3_hydrogenase_C"/>
</dbReference>
<dbReference type="HOGENOM" id="CLU_046107_0_0_11"/>
<dbReference type="EMBL" id="CP001682">
    <property type="protein sequence ID" value="ACU94557.1"/>
    <property type="molecule type" value="Genomic_DNA"/>
</dbReference>
<dbReference type="InterPro" id="IPR001821">
    <property type="entry name" value="NiFe_hydrogenase_ssu"/>
</dbReference>
<gene>
    <name evidence="14" type="ordered locus">Ccur_08550</name>
</gene>
<evidence type="ECO:0000256" key="5">
    <source>
        <dbReference type="ARBA" id="ARBA00022485"/>
    </source>
</evidence>
<evidence type="ECO:0000256" key="3">
    <source>
        <dbReference type="ARBA" id="ARBA00006605"/>
    </source>
</evidence>
<evidence type="ECO:0000256" key="8">
    <source>
        <dbReference type="ARBA" id="ARBA00023002"/>
    </source>
</evidence>
<feature type="binding site" evidence="11">
    <location>
        <position position="278"/>
    </location>
    <ligand>
        <name>[4Fe-4S] cluster</name>
        <dbReference type="ChEBI" id="CHEBI:49883"/>
        <label>2</label>
    </ligand>
</feature>
<dbReference type="InterPro" id="IPR006137">
    <property type="entry name" value="NADH_UbQ_OxRdtase-like_20kDa"/>
</dbReference>
<protein>
    <submittedName>
        <fullName evidence="14">Hydrogenase (NiFe) small subunit HydA</fullName>
    </submittedName>
</protein>
<feature type="domain" description="NADH:ubiquinone oxidoreductase-like 20kDa subunit" evidence="12">
    <location>
        <begin position="72"/>
        <end position="219"/>
    </location>
</feature>
<keyword evidence="7" id="KW-0732">Signal</keyword>
<dbReference type="GO" id="GO:0044569">
    <property type="term" value="C:[Ni-Fe] hydrogenase complex"/>
    <property type="evidence" value="ECO:0007669"/>
    <property type="project" value="TreeGrafter"/>
</dbReference>
<dbReference type="Gene3D" id="4.10.480.10">
    <property type="entry name" value="Cytochrome-c3 hydrogenase, C-terminal domain"/>
    <property type="match status" value="1"/>
</dbReference>
<dbReference type="InterPro" id="IPR006311">
    <property type="entry name" value="TAT_signal"/>
</dbReference>
<dbReference type="InterPro" id="IPR037148">
    <property type="entry name" value="NiFe-Hase_small_C_sf"/>
</dbReference>
<keyword evidence="6 11" id="KW-0479">Metal-binding</keyword>
<dbReference type="eggNOG" id="COG1740">
    <property type="taxonomic scope" value="Bacteria"/>
</dbReference>
<dbReference type="PROSITE" id="PS51318">
    <property type="entry name" value="TAT"/>
    <property type="match status" value="1"/>
</dbReference>
<keyword evidence="10 11" id="KW-0411">Iron-sulfur</keyword>
<dbReference type="InterPro" id="IPR019546">
    <property type="entry name" value="TAT_signal_bac_arc"/>
</dbReference>
<dbReference type="OrthoDB" id="9766729at2"/>
<feature type="binding site" evidence="11">
    <location>
        <position position="309"/>
    </location>
    <ligand>
        <name>[3Fe-4S] cluster</name>
        <dbReference type="ChEBI" id="CHEBI:21137"/>
    </ligand>
</feature>
<dbReference type="KEGG" id="ccu:Ccur_08550"/>
<feature type="binding site" evidence="11">
    <location>
        <position position="168"/>
    </location>
    <ligand>
        <name>[4Fe-4S] cluster</name>
        <dbReference type="ChEBI" id="CHEBI:49883"/>
        <label>1</label>
    </ligand>
</feature>
<reference evidence="14 15" key="1">
    <citation type="journal article" date="2009" name="Stand. Genomic Sci.">
        <title>Complete genome sequence of Cryptobacterium curtum type strain (12-3).</title>
        <authorList>
            <person name="Mavrommatis K."/>
            <person name="Pukall R."/>
            <person name="Rohde C."/>
            <person name="Chen F."/>
            <person name="Sims D."/>
            <person name="Brettin T."/>
            <person name="Kuske C."/>
            <person name="Detter J.C."/>
            <person name="Han C."/>
            <person name="Lapidus A."/>
            <person name="Copeland A."/>
            <person name="Glavina Del Rio T."/>
            <person name="Nolan M."/>
            <person name="Lucas S."/>
            <person name="Tice H."/>
            <person name="Cheng J.F."/>
            <person name="Bruce D."/>
            <person name="Goodwin L."/>
            <person name="Pitluck S."/>
            <person name="Ovchinnikova G."/>
            <person name="Pati A."/>
            <person name="Ivanova N."/>
            <person name="Chen A."/>
            <person name="Palaniappan K."/>
            <person name="Chain P."/>
            <person name="D'haeseleer P."/>
            <person name="Goker M."/>
            <person name="Bristow J."/>
            <person name="Eisen J.A."/>
            <person name="Markowitz V."/>
            <person name="Hugenholtz P."/>
            <person name="Rohde M."/>
            <person name="Klenk H.P."/>
            <person name="Kyrpides N.C."/>
        </authorList>
    </citation>
    <scope>NUCLEOTIDE SEQUENCE [LARGE SCALE GENOMIC DNA]</scope>
    <source>
        <strain evidence="15">ATCC 700683 / DSM 15641 / 12-3</strain>
    </source>
</reference>
<keyword evidence="9 11" id="KW-0408">Iron</keyword>
<dbReference type="GO" id="GO:0008901">
    <property type="term" value="F:ferredoxin hydrogenase activity"/>
    <property type="evidence" value="ECO:0007669"/>
    <property type="project" value="InterPro"/>
</dbReference>
<keyword evidence="8" id="KW-0560">Oxidoreductase</keyword>
<dbReference type="SUPFAM" id="SSF56770">
    <property type="entry name" value="HydA/Nqo6-like"/>
    <property type="match status" value="1"/>
</dbReference>
<keyword evidence="11" id="KW-0003">3Fe-4S</keyword>
<dbReference type="GO" id="GO:0009375">
    <property type="term" value="C:ferredoxin hydrogenase complex"/>
    <property type="evidence" value="ECO:0007669"/>
    <property type="project" value="InterPro"/>
</dbReference>
<dbReference type="GO" id="GO:0030313">
    <property type="term" value="C:cell envelope"/>
    <property type="evidence" value="ECO:0007669"/>
    <property type="project" value="UniProtKB-SubCell"/>
</dbReference>
<evidence type="ECO:0000256" key="10">
    <source>
        <dbReference type="ARBA" id="ARBA00023014"/>
    </source>
</evidence>
<evidence type="ECO:0000256" key="6">
    <source>
        <dbReference type="ARBA" id="ARBA00022723"/>
    </source>
</evidence>
<evidence type="ECO:0000256" key="2">
    <source>
        <dbReference type="ARBA" id="ARBA00004196"/>
    </source>
</evidence>
<dbReference type="NCBIfam" id="TIGR00391">
    <property type="entry name" value="hydA"/>
    <property type="match status" value="1"/>
</dbReference>
<dbReference type="GO" id="GO:0016020">
    <property type="term" value="C:membrane"/>
    <property type="evidence" value="ECO:0007669"/>
    <property type="project" value="TreeGrafter"/>
</dbReference>
<keyword evidence="5 11" id="KW-0004">4Fe-4S</keyword>
<dbReference type="PRINTS" id="PR00614">
    <property type="entry name" value="NIHGNASESMLL"/>
</dbReference>
<comment type="cofactor">
    <cofactor evidence="1">
        <name>[4Fe-4S] cluster</name>
        <dbReference type="ChEBI" id="CHEBI:49883"/>
    </cofactor>
</comment>
<evidence type="ECO:0000256" key="9">
    <source>
        <dbReference type="ARBA" id="ARBA00023004"/>
    </source>
</evidence>
<keyword evidence="15" id="KW-1185">Reference proteome</keyword>
<comment type="similarity">
    <text evidence="3">Belongs to the [NiFe]/[NiFeSe] hydrogenase small subunit family.</text>
</comment>